<dbReference type="GO" id="GO:0003954">
    <property type="term" value="F:NADH dehydrogenase activity"/>
    <property type="evidence" value="ECO:0007669"/>
    <property type="project" value="TreeGrafter"/>
</dbReference>
<name>A0A7V8NM29_9BACT</name>
<feature type="transmembrane region" description="Helical" evidence="3">
    <location>
        <begin position="15"/>
        <end position="37"/>
    </location>
</feature>
<dbReference type="PANTHER" id="PTHR43507">
    <property type="entry name" value="NADH-UBIQUINONE OXIDOREDUCTASE CHAIN 4"/>
    <property type="match status" value="1"/>
</dbReference>
<feature type="non-terminal residue" evidence="5">
    <location>
        <position position="1"/>
    </location>
</feature>
<evidence type="ECO:0000256" key="2">
    <source>
        <dbReference type="RuleBase" id="RU000320"/>
    </source>
</evidence>
<keyword evidence="2 3" id="KW-0812">Transmembrane</keyword>
<feature type="transmembrane region" description="Helical" evidence="3">
    <location>
        <begin position="43"/>
        <end position="64"/>
    </location>
</feature>
<keyword evidence="3" id="KW-0472">Membrane</keyword>
<dbReference type="GO" id="GO:0016020">
    <property type="term" value="C:membrane"/>
    <property type="evidence" value="ECO:0007669"/>
    <property type="project" value="UniProtKB-SubCell"/>
</dbReference>
<dbReference type="Proteomes" id="UP000567293">
    <property type="component" value="Unassembled WGS sequence"/>
</dbReference>
<evidence type="ECO:0000259" key="4">
    <source>
        <dbReference type="Pfam" id="PF00361"/>
    </source>
</evidence>
<comment type="caution">
    <text evidence="5">The sequence shown here is derived from an EMBL/GenBank/DDBJ whole genome shotgun (WGS) entry which is preliminary data.</text>
</comment>
<evidence type="ECO:0000313" key="5">
    <source>
        <dbReference type="EMBL" id="MBA0083796.1"/>
    </source>
</evidence>
<keyword evidence="6" id="KW-1185">Reference proteome</keyword>
<dbReference type="PRINTS" id="PR01437">
    <property type="entry name" value="NUOXDRDTASE4"/>
</dbReference>
<dbReference type="GO" id="GO:0008137">
    <property type="term" value="F:NADH dehydrogenase (ubiquinone) activity"/>
    <property type="evidence" value="ECO:0007669"/>
    <property type="project" value="InterPro"/>
</dbReference>
<comment type="subcellular location">
    <subcellularLocation>
        <location evidence="1">Endomembrane system</location>
        <topology evidence="1">Multi-pass membrane protein</topology>
    </subcellularLocation>
    <subcellularLocation>
        <location evidence="2">Membrane</location>
        <topology evidence="2">Multi-pass membrane protein</topology>
    </subcellularLocation>
</comment>
<feature type="transmembrane region" description="Helical" evidence="3">
    <location>
        <begin position="85"/>
        <end position="102"/>
    </location>
</feature>
<feature type="transmembrane region" description="Helical" evidence="3">
    <location>
        <begin position="122"/>
        <end position="139"/>
    </location>
</feature>
<dbReference type="GO" id="GO:0042773">
    <property type="term" value="P:ATP synthesis coupled electron transport"/>
    <property type="evidence" value="ECO:0007669"/>
    <property type="project" value="InterPro"/>
</dbReference>
<proteinExistence type="predicted"/>
<reference evidence="5" key="1">
    <citation type="submission" date="2020-06" db="EMBL/GenBank/DDBJ databases">
        <title>Legume-microbial interactions unlock mineral nutrients during tropical forest succession.</title>
        <authorList>
            <person name="Epihov D.Z."/>
        </authorList>
    </citation>
    <scope>NUCLEOTIDE SEQUENCE [LARGE SCALE GENOMIC DNA]</scope>
    <source>
        <strain evidence="5">Pan2503</strain>
    </source>
</reference>
<dbReference type="Pfam" id="PF00361">
    <property type="entry name" value="Proton_antipo_M"/>
    <property type="match status" value="1"/>
</dbReference>
<dbReference type="EMBL" id="JACDQQ010000230">
    <property type="protein sequence ID" value="MBA0083796.1"/>
    <property type="molecule type" value="Genomic_DNA"/>
</dbReference>
<dbReference type="GO" id="GO:0012505">
    <property type="term" value="C:endomembrane system"/>
    <property type="evidence" value="ECO:0007669"/>
    <property type="project" value="UniProtKB-SubCell"/>
</dbReference>
<organism evidence="5 6">
    <name type="scientific">Candidatus Acidiferrum panamense</name>
    <dbReference type="NCBI Taxonomy" id="2741543"/>
    <lineage>
        <taxon>Bacteria</taxon>
        <taxon>Pseudomonadati</taxon>
        <taxon>Acidobacteriota</taxon>
        <taxon>Terriglobia</taxon>
        <taxon>Candidatus Acidiferrales</taxon>
        <taxon>Candidatus Acidiferrum</taxon>
    </lineage>
</organism>
<dbReference type="InterPro" id="IPR003918">
    <property type="entry name" value="NADH_UbQ_OxRdtase"/>
</dbReference>
<keyword evidence="3" id="KW-1133">Transmembrane helix</keyword>
<evidence type="ECO:0000313" key="6">
    <source>
        <dbReference type="Proteomes" id="UP000567293"/>
    </source>
</evidence>
<dbReference type="PANTHER" id="PTHR43507:SF1">
    <property type="entry name" value="NADH-UBIQUINONE OXIDOREDUCTASE CHAIN 4"/>
    <property type="match status" value="1"/>
</dbReference>
<accession>A0A7V8NM29</accession>
<evidence type="ECO:0000256" key="1">
    <source>
        <dbReference type="ARBA" id="ARBA00004127"/>
    </source>
</evidence>
<protein>
    <submittedName>
        <fullName evidence="5">Fe-S-binding domain-containing protein</fullName>
    </submittedName>
</protein>
<dbReference type="InterPro" id="IPR001750">
    <property type="entry name" value="ND/Mrp_TM"/>
</dbReference>
<feature type="transmembrane region" description="Helical" evidence="3">
    <location>
        <begin position="160"/>
        <end position="180"/>
    </location>
</feature>
<sequence length="237" mass="26108">YGALVSLVQPNLKKLVAYSSVSHLGFVVLGIFAFHNISMQGAVFQMLAHGVSTGALFLLVGMLFDRRHTFEIGEFGGLSTPMPKLAAFFLFVALSSLGLPMLNGFVGEFLILLGTYQRHWGWAAWAALGVILSACYLLWSYQRVFFGDITREKNRTLRDVSLRESWVLATMAVVILWMGVGSPFITRRTAAAAQTVIDQVEPQRAYEAAAHAKAKAHANNVLSYPAHTMTVERLGNR</sequence>
<dbReference type="GO" id="GO:0015990">
    <property type="term" value="P:electron transport coupled proton transport"/>
    <property type="evidence" value="ECO:0007669"/>
    <property type="project" value="TreeGrafter"/>
</dbReference>
<gene>
    <name evidence="5" type="ORF">HRJ53_02260</name>
</gene>
<dbReference type="AlphaFoldDB" id="A0A7V8NM29"/>
<feature type="domain" description="NADH:quinone oxidoreductase/Mrp antiporter transmembrane" evidence="4">
    <location>
        <begin position="1"/>
        <end position="128"/>
    </location>
</feature>
<evidence type="ECO:0000256" key="3">
    <source>
        <dbReference type="SAM" id="Phobius"/>
    </source>
</evidence>
<dbReference type="GO" id="GO:0048039">
    <property type="term" value="F:ubiquinone binding"/>
    <property type="evidence" value="ECO:0007669"/>
    <property type="project" value="TreeGrafter"/>
</dbReference>